<evidence type="ECO:0000259" key="3">
    <source>
        <dbReference type="Pfam" id="PF00795"/>
    </source>
</evidence>
<dbReference type="AlphaFoldDB" id="A0A6B1DN67"/>
<evidence type="ECO:0000256" key="2">
    <source>
        <dbReference type="SAM" id="MobiDB-lite"/>
    </source>
</evidence>
<evidence type="ECO:0000256" key="1">
    <source>
        <dbReference type="ARBA" id="ARBA00022801"/>
    </source>
</evidence>
<sequence>MKTISVASLQQGMNMPLTQKEFRTDFERYLKVASVRRCDVVVGSELGAAMIGLPFVERGHREALARIRDGQNPKAGILTRLRGSATKLNPGWSTGQTQALVVKALVAHRKQIWEYYDNTFGRLAKKYEVVLVAPSAWLWDPVDGRMRNIACVYDRDGTRVGYQAKVLVSRGERKLARPGTGWQPIETSVGNIGLALGHDALVPEVGRLFASRGASVLVSQLACRTDLEWGRAHRATLMRCMENQLFGAVSCLAGKDRLDPDPEADAPYRGHSMMLAPIELSPKGNGILVQTDHPQRQGMVVCTLDYEALQLIWESSEPAFRQEFSRVWSLYSRSLVPEGDSSRLLPEQVLMDPDGDAIVDSVAEPVEADTDPIVVVPPSPANHKEAAENSKPTSENVAYAADDPDTGASLVHGEELVVESTTLDDLHVMQSRAVPWVPHPITDKQPRQAYDPGDDLEDTREMETLDQKG</sequence>
<feature type="region of interest" description="Disordered" evidence="2">
    <location>
        <begin position="378"/>
        <end position="404"/>
    </location>
</feature>
<proteinExistence type="predicted"/>
<comment type="caution">
    <text evidence="4">The sequence shown here is derived from an EMBL/GenBank/DDBJ whole genome shotgun (WGS) entry which is preliminary data.</text>
</comment>
<dbReference type="Gene3D" id="3.60.110.10">
    <property type="entry name" value="Carbon-nitrogen hydrolase"/>
    <property type="match status" value="1"/>
</dbReference>
<dbReference type="InterPro" id="IPR036526">
    <property type="entry name" value="C-N_Hydrolase_sf"/>
</dbReference>
<name>A0A6B1DN67_9CHLR</name>
<evidence type="ECO:0000313" key="4">
    <source>
        <dbReference type="EMBL" id="MYD88848.1"/>
    </source>
</evidence>
<feature type="compositionally biased region" description="Basic and acidic residues" evidence="2">
    <location>
        <begin position="459"/>
        <end position="469"/>
    </location>
</feature>
<accession>A0A6B1DN67</accession>
<dbReference type="PANTHER" id="PTHR43674">
    <property type="entry name" value="NITRILASE C965.09-RELATED"/>
    <property type="match status" value="1"/>
</dbReference>
<organism evidence="4">
    <name type="scientific">Caldilineaceae bacterium SB0662_bin_9</name>
    <dbReference type="NCBI Taxonomy" id="2605258"/>
    <lineage>
        <taxon>Bacteria</taxon>
        <taxon>Bacillati</taxon>
        <taxon>Chloroflexota</taxon>
        <taxon>Caldilineae</taxon>
        <taxon>Caldilineales</taxon>
        <taxon>Caldilineaceae</taxon>
    </lineage>
</organism>
<protein>
    <recommendedName>
        <fullName evidence="3">CN hydrolase domain-containing protein</fullName>
    </recommendedName>
</protein>
<gene>
    <name evidence="4" type="ORF">F4Y08_00700</name>
</gene>
<dbReference type="EMBL" id="VXPY01000007">
    <property type="protein sequence ID" value="MYD88848.1"/>
    <property type="molecule type" value="Genomic_DNA"/>
</dbReference>
<dbReference type="GO" id="GO:0016811">
    <property type="term" value="F:hydrolase activity, acting on carbon-nitrogen (but not peptide) bonds, in linear amides"/>
    <property type="evidence" value="ECO:0007669"/>
    <property type="project" value="UniProtKB-ARBA"/>
</dbReference>
<dbReference type="Pfam" id="PF00795">
    <property type="entry name" value="CN_hydrolase"/>
    <property type="match status" value="1"/>
</dbReference>
<dbReference type="PANTHER" id="PTHR43674:SF2">
    <property type="entry name" value="BETA-UREIDOPROPIONASE"/>
    <property type="match status" value="1"/>
</dbReference>
<reference evidence="4" key="1">
    <citation type="submission" date="2019-09" db="EMBL/GenBank/DDBJ databases">
        <title>Characterisation of the sponge microbiome using genome-centric metagenomics.</title>
        <authorList>
            <person name="Engelberts J.P."/>
            <person name="Robbins S.J."/>
            <person name="De Goeij J.M."/>
            <person name="Aranda M."/>
            <person name="Bell S.C."/>
            <person name="Webster N.S."/>
        </authorList>
    </citation>
    <scope>NUCLEOTIDE SEQUENCE</scope>
    <source>
        <strain evidence="4">SB0662_bin_9</strain>
    </source>
</reference>
<feature type="domain" description="CN hydrolase" evidence="3">
    <location>
        <begin position="121"/>
        <end position="277"/>
    </location>
</feature>
<keyword evidence="1" id="KW-0378">Hydrolase</keyword>
<dbReference type="InterPro" id="IPR050345">
    <property type="entry name" value="Aliph_Amidase/BUP"/>
</dbReference>
<dbReference type="SUPFAM" id="SSF56317">
    <property type="entry name" value="Carbon-nitrogen hydrolase"/>
    <property type="match status" value="1"/>
</dbReference>
<feature type="region of interest" description="Disordered" evidence="2">
    <location>
        <begin position="437"/>
        <end position="469"/>
    </location>
</feature>
<dbReference type="InterPro" id="IPR003010">
    <property type="entry name" value="C-N_Hydrolase"/>
</dbReference>